<dbReference type="EMBL" id="LATX01002388">
    <property type="protein sequence ID" value="KTB30334.1"/>
    <property type="molecule type" value="Genomic_DNA"/>
</dbReference>
<dbReference type="Proteomes" id="UP000054988">
    <property type="component" value="Unassembled WGS sequence"/>
</dbReference>
<protein>
    <submittedName>
        <fullName evidence="1">Uncharacterized protein</fullName>
    </submittedName>
</protein>
<gene>
    <name evidence="1" type="ORF">WG66_17092</name>
</gene>
<name>A0A0W0F1Y2_MONRR</name>
<comment type="caution">
    <text evidence="1">The sequence shown here is derived from an EMBL/GenBank/DDBJ whole genome shotgun (WGS) entry which is preliminary data.</text>
</comment>
<reference evidence="1 2" key="1">
    <citation type="submission" date="2015-12" db="EMBL/GenBank/DDBJ databases">
        <title>Draft genome sequence of Moniliophthora roreri, the causal agent of frosty pod rot of cacao.</title>
        <authorList>
            <person name="Aime M.C."/>
            <person name="Diaz-Valderrama J.R."/>
            <person name="Kijpornyongpan T."/>
            <person name="Phillips-Mora W."/>
        </authorList>
    </citation>
    <scope>NUCLEOTIDE SEQUENCE [LARGE SCALE GENOMIC DNA]</scope>
    <source>
        <strain evidence="1 2">MCA 2952</strain>
    </source>
</reference>
<organism evidence="1 2">
    <name type="scientific">Moniliophthora roreri</name>
    <name type="common">Frosty pod rot fungus</name>
    <name type="synonym">Monilia roreri</name>
    <dbReference type="NCBI Taxonomy" id="221103"/>
    <lineage>
        <taxon>Eukaryota</taxon>
        <taxon>Fungi</taxon>
        <taxon>Dikarya</taxon>
        <taxon>Basidiomycota</taxon>
        <taxon>Agaricomycotina</taxon>
        <taxon>Agaricomycetes</taxon>
        <taxon>Agaricomycetidae</taxon>
        <taxon>Agaricales</taxon>
        <taxon>Marasmiineae</taxon>
        <taxon>Marasmiaceae</taxon>
        <taxon>Moniliophthora</taxon>
    </lineage>
</organism>
<accession>A0A0W0F1Y2</accession>
<sequence length="240" mass="27262">MSSSKVFVASRHELNTGFPAFLANLRSRLPLARIRRQYITKRLLETSYSFITSALKASHKATRFLEDAVDNGTWLDPLECRYGFVPDPETMEFYQPTVPIDCVSVENTKVFSTVEDYARRNRSLESPSTLAQPTQYRQAQGDNLQFEYEDTTAIPIELYSPIFARFNFRLEDPHFVPPKSVEKIAGRLLLAASAVYPDKDSPLETLRPLYESLLGAVFHSEEEAGCKPDGVSRTIIRIED</sequence>
<evidence type="ECO:0000313" key="2">
    <source>
        <dbReference type="Proteomes" id="UP000054988"/>
    </source>
</evidence>
<proteinExistence type="predicted"/>
<dbReference type="AlphaFoldDB" id="A0A0W0F1Y2"/>
<evidence type="ECO:0000313" key="1">
    <source>
        <dbReference type="EMBL" id="KTB30334.1"/>
    </source>
</evidence>